<dbReference type="GO" id="GO:0016810">
    <property type="term" value="F:hydrolase activity, acting on carbon-nitrogen (but not peptide) bonds"/>
    <property type="evidence" value="ECO:0007669"/>
    <property type="project" value="InterPro"/>
</dbReference>
<organism evidence="2 5">
    <name type="scientific">Fervidobacterium pennivorans</name>
    <dbReference type="NCBI Taxonomy" id="93466"/>
    <lineage>
        <taxon>Bacteria</taxon>
        <taxon>Thermotogati</taxon>
        <taxon>Thermotogota</taxon>
        <taxon>Thermotogae</taxon>
        <taxon>Thermotogales</taxon>
        <taxon>Fervidobacteriaceae</taxon>
        <taxon>Fervidobacterium</taxon>
    </lineage>
</organism>
<evidence type="ECO:0000313" key="4">
    <source>
        <dbReference type="EMBL" id="HGU42940.1"/>
    </source>
</evidence>
<name>A0A172T287_FERPE</name>
<sequence>MKKLIKGGTLVTIASGTFIGDILIENGKIAKIAKSIKLKDKNVEIIDAAGKYILPGFIDAHSHIGLFEEGIGFMQDGNEMTDPVTPEVRAIDAFNPYDVAIKRALNGGFTTVMILPGSANVIGGQGAIIKFKSHIVDYCIVKSPAGLKMATGENPKRVYGEMKKMPSTRLGIAAVMRNYFMKVQDYMEKKKRALEKDGVFLDRDPKLEVGELVLKGEIPARVHAHRAQDIVTAIRIAKEFGFKIVIEHGTEAYKVVDYLVENNVPVVVGPHDFRTKVELKDLTYENVRILNEKGVLTAIMVDHPVIHLEFANVHAALAMKYGAKKEDLLKMLTINPAKILGIDDRVGSLEVGKDADIVIWNNDPFLPQARVEKVFIEGQEIKWWGE</sequence>
<feature type="domain" description="Amidohydrolase-related" evidence="1">
    <location>
        <begin position="52"/>
        <end position="379"/>
    </location>
</feature>
<evidence type="ECO:0000259" key="1">
    <source>
        <dbReference type="Pfam" id="PF01979"/>
    </source>
</evidence>
<dbReference type="InterPro" id="IPR051781">
    <property type="entry name" value="Metallo-dep_Hydrolase"/>
</dbReference>
<dbReference type="PATRIC" id="fig|93466.3.peg.718"/>
<dbReference type="Proteomes" id="UP000077096">
    <property type="component" value="Chromosome"/>
</dbReference>
<reference evidence="3" key="2">
    <citation type="journal article" date="2020" name="mSystems">
        <title>Genome- and Community-Level Interaction Insights into Carbon Utilization and Element Cycling Functions of Hydrothermarchaeota in Hydrothermal Sediment.</title>
        <authorList>
            <person name="Zhou Z."/>
            <person name="Liu Y."/>
            <person name="Xu W."/>
            <person name="Pan J."/>
            <person name="Luo Z.H."/>
            <person name="Li M."/>
        </authorList>
    </citation>
    <scope>NUCLEOTIDE SEQUENCE [LARGE SCALE GENOMIC DNA]</scope>
    <source>
        <strain evidence="4">SpSt-604</strain>
        <strain evidence="3">SpSt-640</strain>
    </source>
</reference>
<evidence type="ECO:0000313" key="3">
    <source>
        <dbReference type="EMBL" id="HGQ77430.1"/>
    </source>
</evidence>
<dbReference type="PANTHER" id="PTHR43135:SF3">
    <property type="entry name" value="ALPHA-D-RIBOSE 1-METHYLPHOSPHONATE 5-TRIPHOSPHATE DIPHOSPHATASE"/>
    <property type="match status" value="1"/>
</dbReference>
<dbReference type="Gene3D" id="3.20.20.140">
    <property type="entry name" value="Metal-dependent hydrolases"/>
    <property type="match status" value="1"/>
</dbReference>
<gene>
    <name evidence="4" type="ORF">ENT72_08560</name>
    <name evidence="3" type="ORF">ENU12_05920</name>
    <name evidence="2" type="ORF">JM64_03315</name>
</gene>
<dbReference type="InterPro" id="IPR006680">
    <property type="entry name" value="Amidohydro-rel"/>
</dbReference>
<dbReference type="CDD" id="cd01309">
    <property type="entry name" value="Met_dep_hydrolase_C"/>
    <property type="match status" value="1"/>
</dbReference>
<keyword evidence="2" id="KW-0378">Hydrolase</keyword>
<proteinExistence type="predicted"/>
<dbReference type="Pfam" id="PF01979">
    <property type="entry name" value="Amidohydro_1"/>
    <property type="match status" value="1"/>
</dbReference>
<dbReference type="SUPFAM" id="SSF51556">
    <property type="entry name" value="Metallo-dependent hydrolases"/>
    <property type="match status" value="1"/>
</dbReference>
<reference evidence="2 5" key="1">
    <citation type="submission" date="2014-08" db="EMBL/GenBank/DDBJ databases">
        <title>Fervidobacterium pennivorans DYC genome.</title>
        <authorList>
            <person name="Wushke S."/>
        </authorList>
    </citation>
    <scope>NUCLEOTIDE SEQUENCE [LARGE SCALE GENOMIC DNA]</scope>
    <source>
        <strain evidence="2 5">DYC</strain>
    </source>
</reference>
<dbReference type="EMBL" id="DTBH01000129">
    <property type="protein sequence ID" value="HGQ77430.1"/>
    <property type="molecule type" value="Genomic_DNA"/>
</dbReference>
<dbReference type="EMBL" id="DSZT01000279">
    <property type="protein sequence ID" value="HGU42940.1"/>
    <property type="molecule type" value="Genomic_DNA"/>
</dbReference>
<dbReference type="InterPro" id="IPR032466">
    <property type="entry name" value="Metal_Hydrolase"/>
</dbReference>
<dbReference type="AlphaFoldDB" id="A0A172T287"/>
<dbReference type="PANTHER" id="PTHR43135">
    <property type="entry name" value="ALPHA-D-RIBOSE 1-METHYLPHOSPHONATE 5-TRIPHOSPHATE DIPHOSPHATASE"/>
    <property type="match status" value="1"/>
</dbReference>
<dbReference type="Gene3D" id="2.30.40.10">
    <property type="entry name" value="Urease, subunit C, domain 1"/>
    <property type="match status" value="1"/>
</dbReference>
<dbReference type="OrthoDB" id="9802793at2"/>
<dbReference type="KEGG" id="fng:JM64_03315"/>
<dbReference type="SUPFAM" id="SSF51338">
    <property type="entry name" value="Composite domain of metallo-dependent hydrolases"/>
    <property type="match status" value="1"/>
</dbReference>
<accession>A0A172T287</accession>
<protein>
    <submittedName>
        <fullName evidence="2">Amidohydrolase</fullName>
    </submittedName>
</protein>
<dbReference type="EMBL" id="CP011393">
    <property type="protein sequence ID" value="ANE41125.1"/>
    <property type="molecule type" value="Genomic_DNA"/>
</dbReference>
<evidence type="ECO:0000313" key="5">
    <source>
        <dbReference type="Proteomes" id="UP000077096"/>
    </source>
</evidence>
<evidence type="ECO:0000313" key="2">
    <source>
        <dbReference type="EMBL" id="ANE41125.1"/>
    </source>
</evidence>
<dbReference type="InterPro" id="IPR011059">
    <property type="entry name" value="Metal-dep_hydrolase_composite"/>
</dbReference>